<reference evidence="2 3" key="1">
    <citation type="submission" date="2019-06" db="EMBL/GenBank/DDBJ databases">
        <authorList>
            <person name="Palmer J.M."/>
        </authorList>
    </citation>
    <scope>NUCLEOTIDE SEQUENCE [LARGE SCALE GENOMIC DNA]</scope>
    <source>
        <strain evidence="2 3">TWF703</strain>
    </source>
</reference>
<evidence type="ECO:0000313" key="3">
    <source>
        <dbReference type="Proteomes" id="UP000480548"/>
    </source>
</evidence>
<gene>
    <name evidence="2" type="ORF">TWF703_005841</name>
</gene>
<dbReference type="EMBL" id="WIQZ01000031">
    <property type="protein sequence ID" value="KAF3135747.1"/>
    <property type="molecule type" value="Genomic_DNA"/>
</dbReference>
<keyword evidence="1" id="KW-0812">Transmembrane</keyword>
<keyword evidence="1" id="KW-1133">Transmembrane helix</keyword>
<evidence type="ECO:0000256" key="1">
    <source>
        <dbReference type="SAM" id="Phobius"/>
    </source>
</evidence>
<sequence>MQKTITLRRMTPLTWVFAAICSLLAFISISHVLYTPSKGGITGLSNHIKPSSSSSVNTTDLSSILYDDTKEEAEHRPLILYVYSETVKPNSPFLTADNATSKGRQNILFFINHALHAEADFIFILNGPTTIEPFIPTHKPNIKIVRRENKCFDLGAYADVLQRNNGELMKKYKRFIMMNGSVRGPFMPSWSRECWSDAMLAKLTDTNKLVGLSYNCRKIRHIQSMLLATDSIGISLIMPKINQCFESFMKAIGGEISITGAVTSQGYNVTALMTSFQSSKDYANTCKHGDILLNNRYYNITMHPFETMFQKANRGMAPEVLERLTEWIDGSGYDSWGVCRRARNVRRVVREMKRRGVDLDFGM</sequence>
<dbReference type="Proteomes" id="UP000480548">
    <property type="component" value="Unassembled WGS sequence"/>
</dbReference>
<keyword evidence="1" id="KW-0472">Membrane</keyword>
<organism evidence="2 3">
    <name type="scientific">Orbilia oligospora</name>
    <name type="common">Nematode-trapping fungus</name>
    <name type="synonym">Arthrobotrys oligospora</name>
    <dbReference type="NCBI Taxonomy" id="2813651"/>
    <lineage>
        <taxon>Eukaryota</taxon>
        <taxon>Fungi</taxon>
        <taxon>Dikarya</taxon>
        <taxon>Ascomycota</taxon>
        <taxon>Pezizomycotina</taxon>
        <taxon>Orbiliomycetes</taxon>
        <taxon>Orbiliales</taxon>
        <taxon>Orbiliaceae</taxon>
        <taxon>Orbilia</taxon>
    </lineage>
</organism>
<proteinExistence type="predicted"/>
<accession>A0A7C8JSA3</accession>
<name>A0A7C8JSA3_ORBOL</name>
<feature type="transmembrane region" description="Helical" evidence="1">
    <location>
        <begin position="12"/>
        <end position="34"/>
    </location>
</feature>
<evidence type="ECO:0000313" key="2">
    <source>
        <dbReference type="EMBL" id="KAF3135747.1"/>
    </source>
</evidence>
<protein>
    <submittedName>
        <fullName evidence="2">Uncharacterized protein</fullName>
    </submittedName>
</protein>
<comment type="caution">
    <text evidence="2">The sequence shown here is derived from an EMBL/GenBank/DDBJ whole genome shotgun (WGS) entry which is preliminary data.</text>
</comment>
<dbReference type="AlphaFoldDB" id="A0A7C8JSA3"/>